<organism evidence="2 3">
    <name type="scientific">Triplophysa rosa</name>
    <name type="common">Cave loach</name>
    <dbReference type="NCBI Taxonomy" id="992332"/>
    <lineage>
        <taxon>Eukaryota</taxon>
        <taxon>Metazoa</taxon>
        <taxon>Chordata</taxon>
        <taxon>Craniata</taxon>
        <taxon>Vertebrata</taxon>
        <taxon>Euteleostomi</taxon>
        <taxon>Actinopterygii</taxon>
        <taxon>Neopterygii</taxon>
        <taxon>Teleostei</taxon>
        <taxon>Ostariophysi</taxon>
        <taxon>Cypriniformes</taxon>
        <taxon>Nemacheilidae</taxon>
        <taxon>Triplophysa</taxon>
    </lineage>
</organism>
<dbReference type="AlphaFoldDB" id="A0A9W7WK66"/>
<reference evidence="2" key="1">
    <citation type="submission" date="2021-02" db="EMBL/GenBank/DDBJ databases">
        <title>Comparative genomics reveals that relaxation of natural selection precedes convergent phenotypic evolution of cavefish.</title>
        <authorList>
            <person name="Peng Z."/>
        </authorList>
    </citation>
    <scope>NUCLEOTIDE SEQUENCE</scope>
    <source>
        <tissue evidence="2">Muscle</tissue>
    </source>
</reference>
<feature type="transmembrane region" description="Helical" evidence="1">
    <location>
        <begin position="76"/>
        <end position="96"/>
    </location>
</feature>
<keyword evidence="1" id="KW-1133">Transmembrane helix</keyword>
<keyword evidence="3" id="KW-1185">Reference proteome</keyword>
<evidence type="ECO:0000256" key="1">
    <source>
        <dbReference type="SAM" id="Phobius"/>
    </source>
</evidence>
<gene>
    <name evidence="2" type="ORF">IRJ41_019722</name>
</gene>
<accession>A0A9W7WK66</accession>
<feature type="transmembrane region" description="Helical" evidence="1">
    <location>
        <begin position="45"/>
        <end position="69"/>
    </location>
</feature>
<dbReference type="EMBL" id="JAFHDT010000013">
    <property type="protein sequence ID" value="KAI7801960.1"/>
    <property type="molecule type" value="Genomic_DNA"/>
</dbReference>
<evidence type="ECO:0000313" key="3">
    <source>
        <dbReference type="Proteomes" id="UP001059041"/>
    </source>
</evidence>
<feature type="transmembrane region" description="Helical" evidence="1">
    <location>
        <begin position="20"/>
        <end position="39"/>
    </location>
</feature>
<keyword evidence="1" id="KW-0472">Membrane</keyword>
<feature type="non-terminal residue" evidence="2">
    <location>
        <position position="1"/>
    </location>
</feature>
<sequence>IASRVYEEEVSKFLKIKSHVWGVLEILVGSVAFVCILLYGVLPLIVIPVLYVLTGSLTVLAACTCNLCLLWDVTGIVLTVSGNLVLVFSVVVAATSCSCCCRPKSRSVAVSYVSTAVPANSVGLLNQSDPSASPQPVSSVVCVLPSTPPPNYSPTTSALPAYYSPVSTAPPTDYNSVPTSPPPPYGP</sequence>
<feature type="non-terminal residue" evidence="2">
    <location>
        <position position="187"/>
    </location>
</feature>
<comment type="caution">
    <text evidence="2">The sequence shown here is derived from an EMBL/GenBank/DDBJ whole genome shotgun (WGS) entry which is preliminary data.</text>
</comment>
<proteinExistence type="predicted"/>
<keyword evidence="1" id="KW-0812">Transmembrane</keyword>
<name>A0A9W7WK66_TRIRA</name>
<dbReference type="Proteomes" id="UP001059041">
    <property type="component" value="Linkage Group LG13"/>
</dbReference>
<evidence type="ECO:0000313" key="2">
    <source>
        <dbReference type="EMBL" id="KAI7801960.1"/>
    </source>
</evidence>
<protein>
    <submittedName>
        <fullName evidence="2">Uncharacterized protein</fullName>
    </submittedName>
</protein>